<dbReference type="PANTHER" id="PTHR11472:SF1">
    <property type="entry name" value="GENERAL TRANSCRIPTION AND DNA REPAIR FACTOR IIH HELICASE SUBUNIT XPD"/>
    <property type="match status" value="1"/>
</dbReference>
<keyword evidence="9 21" id="KW-0347">Helicase</keyword>
<keyword evidence="14" id="KW-0234">DNA repair</keyword>
<dbReference type="Gene3D" id="1.10.275.40">
    <property type="match status" value="1"/>
</dbReference>
<dbReference type="PANTHER" id="PTHR11472">
    <property type="entry name" value="DNA REPAIR DEAD HELICASE RAD3/XP-D SUBFAMILY MEMBER"/>
    <property type="match status" value="1"/>
</dbReference>
<dbReference type="Pfam" id="PF06777">
    <property type="entry name" value="HBB"/>
    <property type="match status" value="1"/>
</dbReference>
<evidence type="ECO:0000256" key="6">
    <source>
        <dbReference type="ARBA" id="ARBA00022741"/>
    </source>
</evidence>
<dbReference type="NCBIfam" id="TIGR00604">
    <property type="entry name" value="rad3"/>
    <property type="match status" value="1"/>
</dbReference>
<evidence type="ECO:0000256" key="18">
    <source>
        <dbReference type="ARBA" id="ARBA00048954"/>
    </source>
</evidence>
<keyword evidence="16" id="KW-0539">Nucleus</keyword>
<sequence>MIFTIDDLTVYFPYDQIYPEQYKYMQELKALLSGQGHCLIEMPSGSGKTIALLSLIVSYQLACRESGRNPPKLLYVSRTVPEVEKALAELGKLIEFIQKHVSMRYLGIGLASRPNLCVHPDALRSPAIDLACHRLIEAGNCDFYEQVAEYKLPDGVYTLENLHNLVGVCPYYLARRALMESDCVIYTYNYLIDPRISDIINRGIERSNTIVIFDEAHNIDNSCIEAMSVKIKRKDLDASQVMIKKIESGIAKQNTIIENINSMPGNLRKSTHFIRVLKRILEFFKTKLKSSHLTTEAPATFLQNLTELAMVDTPTLAACSKRLSMMRLTDDEELPALKKLSEFVTQCALYRTGFVVIFEPQSTTNLSPKLTLWCLDASIALKDVFSTFKNVIITSGTLSPIEIYPKILGFVPARVAEISVTLSRNSISPLIVTKGNDQMVLQGNLTTSFNLRSEPSVVRNYGSLIIELSLIVPDGLIVFFPSYLYLEELVSLWSEYGVVDQIMANKLVFVESPDPRETEMALCSYRKAVDAGRGAVLFCVARGKASEGVDFAGGYGRCVVVLGVPYQYTESVSLRKRLEFLRDEHGISESEFLHFDAMRHAAQCLGRVFRGKDDYGLMILADHRFGRGDRWRKLPRWIMECLEMGNSNLSIEMAINVSKRFFREMAQK</sequence>
<dbReference type="Gene3D" id="3.40.50.300">
    <property type="entry name" value="P-loop containing nucleotide triphosphate hydrolases"/>
    <property type="match status" value="2"/>
</dbReference>
<accession>A0ABQ7HZI3</accession>
<dbReference type="PRINTS" id="PR00852">
    <property type="entry name" value="XRODRMPGMNTD"/>
</dbReference>
<dbReference type="InterPro" id="IPR006554">
    <property type="entry name" value="Helicase-like_DEXD_c2"/>
</dbReference>
<evidence type="ECO:0000256" key="1">
    <source>
        <dbReference type="ARBA" id="ARBA00001966"/>
    </source>
</evidence>
<keyword evidence="12" id="KW-0411">Iron-sulfur</keyword>
<keyword evidence="10" id="KW-0067">ATP-binding</keyword>
<evidence type="ECO:0000256" key="2">
    <source>
        <dbReference type="ARBA" id="ARBA00004123"/>
    </source>
</evidence>
<evidence type="ECO:0000259" key="19">
    <source>
        <dbReference type="PROSITE" id="PS51192"/>
    </source>
</evidence>
<dbReference type="InterPro" id="IPR006555">
    <property type="entry name" value="ATP-dep_Helicase_C"/>
</dbReference>
<dbReference type="SMART" id="SM00488">
    <property type="entry name" value="DEXDc2"/>
    <property type="match status" value="1"/>
</dbReference>
<evidence type="ECO:0000256" key="4">
    <source>
        <dbReference type="ARBA" id="ARBA00022485"/>
    </source>
</evidence>
<evidence type="ECO:0000259" key="20">
    <source>
        <dbReference type="PROSITE" id="PS51193"/>
    </source>
</evidence>
<evidence type="ECO:0000256" key="3">
    <source>
        <dbReference type="ARBA" id="ARBA00009146"/>
    </source>
</evidence>
<evidence type="ECO:0000256" key="10">
    <source>
        <dbReference type="ARBA" id="ARBA00022840"/>
    </source>
</evidence>
<comment type="similarity">
    <text evidence="3">Belongs to the helicase family. RAD3/XPD subfamily.</text>
</comment>
<reference evidence="21 22" key="1">
    <citation type="submission" date="2019-01" db="EMBL/GenBank/DDBJ databases">
        <title>Genomes sequencing and comparative genomics of infectious freshwater microsporidia, Cucumispora dikerogammari and Thelohania contejeani.</title>
        <authorList>
            <person name="Cormier A."/>
            <person name="Giraud I."/>
            <person name="Wattier R."/>
            <person name="Teixeira M."/>
            <person name="Grandjean F."/>
            <person name="Rigaud T."/>
            <person name="Cordaux R."/>
        </authorList>
    </citation>
    <scope>NUCLEOTIDE SEQUENCE [LARGE SCALE GENOMIC DNA]</scope>
    <source>
        <strain evidence="21">T1</strain>
        <tissue evidence="21">Spores</tissue>
    </source>
</reference>
<evidence type="ECO:0000256" key="5">
    <source>
        <dbReference type="ARBA" id="ARBA00022723"/>
    </source>
</evidence>
<dbReference type="EC" id="5.6.2.3" evidence="17"/>
<evidence type="ECO:0000256" key="14">
    <source>
        <dbReference type="ARBA" id="ARBA00023204"/>
    </source>
</evidence>
<feature type="domain" description="Helicase ATP-binding" evidence="20">
    <location>
        <begin position="7"/>
        <end position="288"/>
    </location>
</feature>
<keyword evidence="8" id="KW-0378">Hydrolase</keyword>
<evidence type="ECO:0000256" key="8">
    <source>
        <dbReference type="ARBA" id="ARBA00022801"/>
    </source>
</evidence>
<keyword evidence="5" id="KW-0479">Metal-binding</keyword>
<keyword evidence="4" id="KW-0004">4Fe-4S</keyword>
<dbReference type="GO" id="GO:0004386">
    <property type="term" value="F:helicase activity"/>
    <property type="evidence" value="ECO:0007669"/>
    <property type="project" value="UniProtKB-KW"/>
</dbReference>
<evidence type="ECO:0000256" key="17">
    <source>
        <dbReference type="ARBA" id="ARBA00044969"/>
    </source>
</evidence>
<dbReference type="Proteomes" id="UP001516464">
    <property type="component" value="Unassembled WGS sequence"/>
</dbReference>
<keyword evidence="11" id="KW-0408">Iron</keyword>
<evidence type="ECO:0000256" key="9">
    <source>
        <dbReference type="ARBA" id="ARBA00022806"/>
    </source>
</evidence>
<evidence type="ECO:0000256" key="7">
    <source>
        <dbReference type="ARBA" id="ARBA00022763"/>
    </source>
</evidence>
<comment type="subcellular location">
    <subcellularLocation>
        <location evidence="2">Nucleus</location>
    </subcellularLocation>
</comment>
<evidence type="ECO:0000256" key="15">
    <source>
        <dbReference type="ARBA" id="ARBA00023235"/>
    </source>
</evidence>
<dbReference type="InterPro" id="IPR010643">
    <property type="entry name" value="HBB"/>
</dbReference>
<dbReference type="Pfam" id="PF13307">
    <property type="entry name" value="Helicase_C_2"/>
    <property type="match status" value="1"/>
</dbReference>
<dbReference type="PROSITE" id="PS51193">
    <property type="entry name" value="HELICASE_ATP_BIND_2"/>
    <property type="match status" value="1"/>
</dbReference>
<dbReference type="InterPro" id="IPR010614">
    <property type="entry name" value="RAD3-like_helicase_DEAD"/>
</dbReference>
<keyword evidence="7" id="KW-0227">DNA damage</keyword>
<dbReference type="InterPro" id="IPR045028">
    <property type="entry name" value="DinG/Rad3-like"/>
</dbReference>
<dbReference type="InterPro" id="IPR014013">
    <property type="entry name" value="Helic_SF1/SF2_ATP-bd_DinG/Rad3"/>
</dbReference>
<dbReference type="InterPro" id="IPR013020">
    <property type="entry name" value="Rad3/Chl1-like"/>
</dbReference>
<dbReference type="SUPFAM" id="SSF52540">
    <property type="entry name" value="P-loop containing nucleoside triphosphate hydrolases"/>
    <property type="match status" value="1"/>
</dbReference>
<dbReference type="InterPro" id="IPR001945">
    <property type="entry name" value="RAD3/XPD"/>
</dbReference>
<evidence type="ECO:0000256" key="13">
    <source>
        <dbReference type="ARBA" id="ARBA00023125"/>
    </source>
</evidence>
<dbReference type="SMART" id="SM00491">
    <property type="entry name" value="HELICc2"/>
    <property type="match status" value="1"/>
</dbReference>
<dbReference type="CDD" id="cd18788">
    <property type="entry name" value="SF2_C_XPD"/>
    <property type="match status" value="1"/>
</dbReference>
<comment type="catalytic activity">
    <reaction evidence="18">
        <text>ATP + H2O = ADP + phosphate + H(+)</text>
        <dbReference type="Rhea" id="RHEA:13065"/>
        <dbReference type="ChEBI" id="CHEBI:15377"/>
        <dbReference type="ChEBI" id="CHEBI:15378"/>
        <dbReference type="ChEBI" id="CHEBI:30616"/>
        <dbReference type="ChEBI" id="CHEBI:43474"/>
        <dbReference type="ChEBI" id="CHEBI:456216"/>
        <dbReference type="EC" id="5.6.2.3"/>
    </reaction>
</comment>
<dbReference type="InterPro" id="IPR042493">
    <property type="entry name" value="XPD_DNA_FeS"/>
</dbReference>
<dbReference type="PROSITE" id="PS51192">
    <property type="entry name" value="HELICASE_ATP_BIND_1"/>
    <property type="match status" value="1"/>
</dbReference>
<keyword evidence="6" id="KW-0547">Nucleotide-binding</keyword>
<dbReference type="Pfam" id="PF06733">
    <property type="entry name" value="DEAD_2"/>
    <property type="match status" value="1"/>
</dbReference>
<evidence type="ECO:0000256" key="11">
    <source>
        <dbReference type="ARBA" id="ARBA00023004"/>
    </source>
</evidence>
<dbReference type="EMBL" id="SBIQ01000072">
    <property type="protein sequence ID" value="KAF7683579.1"/>
    <property type="molecule type" value="Genomic_DNA"/>
</dbReference>
<protein>
    <recommendedName>
        <fullName evidence="17">DNA 5'-3' helicase</fullName>
        <ecNumber evidence="17">5.6.2.3</ecNumber>
    </recommendedName>
</protein>
<dbReference type="Gene3D" id="1.10.30.20">
    <property type="entry name" value="Bacterial XPD DNA helicase, FeS cluster domain"/>
    <property type="match status" value="1"/>
</dbReference>
<keyword evidence="13" id="KW-0238">DNA-binding</keyword>
<keyword evidence="22" id="KW-1185">Reference proteome</keyword>
<name>A0ABQ7HZI3_9MICR</name>
<evidence type="ECO:0000256" key="16">
    <source>
        <dbReference type="ARBA" id="ARBA00023242"/>
    </source>
</evidence>
<feature type="domain" description="Helicase ATP-binding" evidence="19">
    <location>
        <begin position="29"/>
        <end position="249"/>
    </location>
</feature>
<proteinExistence type="inferred from homology"/>
<organism evidence="21 22">
    <name type="scientific">Astathelohania contejeani</name>
    <dbReference type="NCBI Taxonomy" id="164912"/>
    <lineage>
        <taxon>Eukaryota</taxon>
        <taxon>Fungi</taxon>
        <taxon>Fungi incertae sedis</taxon>
        <taxon>Microsporidia</taxon>
        <taxon>Astathelohaniidae</taxon>
        <taxon>Astathelohania</taxon>
    </lineage>
</organism>
<dbReference type="InterPro" id="IPR027417">
    <property type="entry name" value="P-loop_NTPase"/>
</dbReference>
<keyword evidence="15" id="KW-0413">Isomerase</keyword>
<evidence type="ECO:0000313" key="22">
    <source>
        <dbReference type="Proteomes" id="UP001516464"/>
    </source>
</evidence>
<evidence type="ECO:0000256" key="12">
    <source>
        <dbReference type="ARBA" id="ARBA00023014"/>
    </source>
</evidence>
<comment type="cofactor">
    <cofactor evidence="1">
        <name>[4Fe-4S] cluster</name>
        <dbReference type="ChEBI" id="CHEBI:49883"/>
    </cofactor>
</comment>
<evidence type="ECO:0000313" key="21">
    <source>
        <dbReference type="EMBL" id="KAF7683579.1"/>
    </source>
</evidence>
<dbReference type="InterPro" id="IPR014001">
    <property type="entry name" value="Helicase_ATP-bd"/>
</dbReference>
<gene>
    <name evidence="21" type="primary">rad15</name>
    <name evidence="21" type="ORF">TCON_1214</name>
</gene>
<comment type="caution">
    <text evidence="21">The sequence shown here is derived from an EMBL/GenBank/DDBJ whole genome shotgun (WGS) entry which is preliminary data.</text>
</comment>